<dbReference type="RefSeq" id="WP_259857590.1">
    <property type="nucleotide sequence ID" value="NZ_BAAAST010000001.1"/>
</dbReference>
<sequence>MSDDTFRSVDIERTSVGQYVVSNVRGGSISIGTGDDDSFTPVELLLAALGGCAAVDVDLITSRRAEPSEFLVKVTGDKVRDEAGGNRMKHLSVQFTVTFPDGEAGDAARDTLPRSLKMSHDRLCTVSRTVEIGTPVSITIAPSMNST</sequence>
<keyword evidence="2" id="KW-1185">Reference proteome</keyword>
<dbReference type="Gene3D" id="3.30.300.20">
    <property type="match status" value="1"/>
</dbReference>
<gene>
    <name evidence="1" type="ORF">Dfulv_32320</name>
</gene>
<dbReference type="SUPFAM" id="SSF82784">
    <property type="entry name" value="OsmC-like"/>
    <property type="match status" value="1"/>
</dbReference>
<protein>
    <submittedName>
        <fullName evidence="1">OsmC family protein</fullName>
    </submittedName>
</protein>
<dbReference type="Proteomes" id="UP001059617">
    <property type="component" value="Chromosome"/>
</dbReference>
<dbReference type="InterPro" id="IPR036102">
    <property type="entry name" value="OsmC/Ohrsf"/>
</dbReference>
<reference evidence="1" key="1">
    <citation type="submission" date="2021-04" db="EMBL/GenBank/DDBJ databases">
        <authorList>
            <person name="Hartkoorn R.C."/>
            <person name="Beaudoing E."/>
            <person name="Hot D."/>
        </authorList>
    </citation>
    <scope>NUCLEOTIDE SEQUENCE</scope>
    <source>
        <strain evidence="1">NRRL B-16292</strain>
    </source>
</reference>
<dbReference type="PANTHER" id="PTHR34352">
    <property type="entry name" value="PROTEIN YHFA"/>
    <property type="match status" value="1"/>
</dbReference>
<organism evidence="1 2">
    <name type="scientific">Dactylosporangium fulvum</name>
    <dbReference type="NCBI Taxonomy" id="53359"/>
    <lineage>
        <taxon>Bacteria</taxon>
        <taxon>Bacillati</taxon>
        <taxon>Actinomycetota</taxon>
        <taxon>Actinomycetes</taxon>
        <taxon>Micromonosporales</taxon>
        <taxon>Micromonosporaceae</taxon>
        <taxon>Dactylosporangium</taxon>
    </lineage>
</organism>
<dbReference type="PANTHER" id="PTHR34352:SF1">
    <property type="entry name" value="PROTEIN YHFA"/>
    <property type="match status" value="1"/>
</dbReference>
<evidence type="ECO:0000313" key="1">
    <source>
        <dbReference type="EMBL" id="UWP79832.1"/>
    </source>
</evidence>
<dbReference type="InterPro" id="IPR015946">
    <property type="entry name" value="KH_dom-like_a/b"/>
</dbReference>
<name>A0ABY5VPY7_9ACTN</name>
<dbReference type="Pfam" id="PF02566">
    <property type="entry name" value="OsmC"/>
    <property type="match status" value="1"/>
</dbReference>
<dbReference type="InterPro" id="IPR003718">
    <property type="entry name" value="OsmC/Ohr_fam"/>
</dbReference>
<reference evidence="1" key="2">
    <citation type="submission" date="2022-09" db="EMBL/GenBank/DDBJ databases">
        <title>Biosynthetic gene clusters of Dactylosporangioum fulvum.</title>
        <authorList>
            <person name="Caradec T."/>
        </authorList>
    </citation>
    <scope>NUCLEOTIDE SEQUENCE</scope>
    <source>
        <strain evidence="1">NRRL B-16292</strain>
    </source>
</reference>
<dbReference type="EMBL" id="CP073720">
    <property type="protein sequence ID" value="UWP79832.1"/>
    <property type="molecule type" value="Genomic_DNA"/>
</dbReference>
<proteinExistence type="predicted"/>
<accession>A0ABY5VPY7</accession>
<evidence type="ECO:0000313" key="2">
    <source>
        <dbReference type="Proteomes" id="UP001059617"/>
    </source>
</evidence>